<dbReference type="EMBL" id="AWUE01013204">
    <property type="protein sequence ID" value="OMP07494.1"/>
    <property type="molecule type" value="Genomic_DNA"/>
</dbReference>
<organism evidence="1 2">
    <name type="scientific">Corchorus olitorius</name>
    <dbReference type="NCBI Taxonomy" id="93759"/>
    <lineage>
        <taxon>Eukaryota</taxon>
        <taxon>Viridiplantae</taxon>
        <taxon>Streptophyta</taxon>
        <taxon>Embryophyta</taxon>
        <taxon>Tracheophyta</taxon>
        <taxon>Spermatophyta</taxon>
        <taxon>Magnoliopsida</taxon>
        <taxon>eudicotyledons</taxon>
        <taxon>Gunneridae</taxon>
        <taxon>Pentapetalae</taxon>
        <taxon>rosids</taxon>
        <taxon>malvids</taxon>
        <taxon>Malvales</taxon>
        <taxon>Malvaceae</taxon>
        <taxon>Grewioideae</taxon>
        <taxon>Apeibeae</taxon>
        <taxon>Corchorus</taxon>
    </lineage>
</organism>
<proteinExistence type="predicted"/>
<evidence type="ECO:0000313" key="1">
    <source>
        <dbReference type="EMBL" id="OMP07494.1"/>
    </source>
</evidence>
<sequence length="170" mass="19267">MVTAAPFKIPSVEPSQAQNGTYYPLPMTRALRGKEGESKSVRSKEKGVLKVREFLWGQGGCGEVRFSVCERQCVECRVRAWERGNVSVRMKSVCNCAVCRGKGSGVVVRVGVKERFFSENFRVERVRGSVFFSGCVWEKILESEDWRMVVEKMGKENSVWEGSRERGDEL</sequence>
<comment type="caution">
    <text evidence="1">The sequence shown here is derived from an EMBL/GenBank/DDBJ whole genome shotgun (WGS) entry which is preliminary data.</text>
</comment>
<gene>
    <name evidence="1" type="ORF">COLO4_07292</name>
</gene>
<accession>A0A1R3KKB8</accession>
<protein>
    <submittedName>
        <fullName evidence="1">Uncharacterized protein</fullName>
    </submittedName>
</protein>
<keyword evidence="2" id="KW-1185">Reference proteome</keyword>
<name>A0A1R3KKB8_9ROSI</name>
<dbReference type="AlphaFoldDB" id="A0A1R3KKB8"/>
<evidence type="ECO:0000313" key="2">
    <source>
        <dbReference type="Proteomes" id="UP000187203"/>
    </source>
</evidence>
<dbReference type="Proteomes" id="UP000187203">
    <property type="component" value="Unassembled WGS sequence"/>
</dbReference>
<reference evidence="2" key="1">
    <citation type="submission" date="2013-09" db="EMBL/GenBank/DDBJ databases">
        <title>Corchorus olitorius genome sequencing.</title>
        <authorList>
            <person name="Alam M."/>
            <person name="Haque M.S."/>
            <person name="Islam M.S."/>
            <person name="Emdad E.M."/>
            <person name="Islam M.M."/>
            <person name="Ahmed B."/>
            <person name="Halim A."/>
            <person name="Hossen Q.M.M."/>
            <person name="Hossain M.Z."/>
            <person name="Ahmed R."/>
            <person name="Khan M.M."/>
            <person name="Islam R."/>
            <person name="Rashid M.M."/>
            <person name="Khan S.A."/>
            <person name="Rahman M.S."/>
            <person name="Alam M."/>
            <person name="Yahiya A.S."/>
            <person name="Khan M.S."/>
            <person name="Azam M.S."/>
            <person name="Haque T."/>
            <person name="Lashkar M.Z.H."/>
            <person name="Akhand A.I."/>
            <person name="Morshed G."/>
            <person name="Roy S."/>
            <person name="Uddin K.S."/>
            <person name="Rabeya T."/>
            <person name="Hossain A.S."/>
            <person name="Chowdhury A."/>
            <person name="Snigdha A.R."/>
            <person name="Mortoza M.S."/>
            <person name="Matin S.A."/>
            <person name="Hoque S.M.E."/>
            <person name="Islam M.K."/>
            <person name="Roy D.K."/>
            <person name="Haider R."/>
            <person name="Moosa M.M."/>
            <person name="Elias S.M."/>
            <person name="Hasan A.M."/>
            <person name="Jahan S."/>
            <person name="Shafiuddin M."/>
            <person name="Mahmood N."/>
            <person name="Shommy N.S."/>
        </authorList>
    </citation>
    <scope>NUCLEOTIDE SEQUENCE [LARGE SCALE GENOMIC DNA]</scope>
    <source>
        <strain evidence="2">cv. O-4</strain>
    </source>
</reference>